<keyword evidence="1" id="KW-1133">Transmembrane helix</keyword>
<dbReference type="SUPFAM" id="SSF49313">
    <property type="entry name" value="Cadherin-like"/>
    <property type="match status" value="2"/>
</dbReference>
<sequence>MTFGEKIFFFIFGFRFLVATTVPLEFSLVPKINCFDLNRNGNPDFIALSNSASPRTVYHIEVSSSKTEILWEFTMPETKKGYFVDMILGDFDKDGVIELIATAYQDDSNDIFYIFSLDEFGYNGTPPTITGIKNISSINNPRRLYKMQPGANGQSLFLLTQGSPNRQVVMCEYSGDEIISVGSMGKEFLKNTMSPIDIALGDFDGDGGEDIFILDNGFTPSGYIIYSDGKEMSNTLSGYPRLKYLHENGVDLNFDGTDDIVMVNRSGELMSDIWGNEPLSFSKDKINSIIIKPDNGFVYLTSITKSGEIENYSLDPLTRSILSSEIISPKFNHNGYKTVHSLITQKDILLFHDGNNPELWLTSLAIELITDTPPPLPIQRIYNRNPDYVINVGDNFSHLIQWETSATFRNFTEEFLPENMEFDLDELTLNWIPRQVQLGYHELSYKLELREKGNRKLASDNGKIYVSQNEPLSEKPYSFLLYVNDPISFQKQQDSITIVNGELFEWIIPIDDDNADAQLSVEIISGEKSANYDLLQPEITLVSVDNEIEAEPAVVESEEIVEIEPEVKTDTAVPQQETIIENIKIESEEPIYVDSVRTEYEKFAEEKLESEEDPFKKTKQESSVEEFKTMEEEYREKLKTHKKILKDGKNIWIPIDSLLVSEDSTTVEEPKIENPEVSEVATIPASDSLSFSDKTGDEELIVENIEEISSTDNQFVEITYAELVKHKTQFSWLPHTAPGDYNFTIAVTDGFTSDTSLFTITVHPEIDLSLNKTHFTATVDQMFNTSLILKPSSQSEKYNFNLIDAPENMRIDTAGTINWVPLPTQVDDYNFQLEVTDGIATSRLQYEIYVNAPPVISSRPGEIFILPLGEQLNFPMENFDMNTNTELKWKLLSGPTDMALNSQGVLSWGGFELGHHPYEIQLTDGIDSVQWKASIYVNAPPVITSKPVVAVPEGERYEYPLFAMDENTISPKDSLAENTIIFSLAQGPEGMKIEDNILVWETNDNHPGEYMVAITANDGVQDAIQVFPVFINSFPVITSPDSVTVQLGDTLRMQIEAYDPNPGDSLTFHLDSLRNGLVLELHNGLLTWLPENSDIGLHKFTLQVKDGHDNTGTAIPFQIYVYRPPLLTSELSTEAFVGLEYAAFITAEDLYGKKLSSPESIQIDSASFNYYNLSEYAHLFKWTPRDVDKGDHEFIIRITDEHGFITLHHHKLSVFTNPCVQCNNDEMPADSTGN</sequence>
<dbReference type="InterPro" id="IPR028994">
    <property type="entry name" value="Integrin_alpha_N"/>
</dbReference>
<accession>A0A381Y4L3</accession>
<evidence type="ECO:0000313" key="2">
    <source>
        <dbReference type="EMBL" id="SVA71905.1"/>
    </source>
</evidence>
<dbReference type="GO" id="GO:0016020">
    <property type="term" value="C:membrane"/>
    <property type="evidence" value="ECO:0007669"/>
    <property type="project" value="InterPro"/>
</dbReference>
<dbReference type="Pfam" id="PF05345">
    <property type="entry name" value="He_PIG"/>
    <property type="match status" value="1"/>
</dbReference>
<reference evidence="2" key="1">
    <citation type="submission" date="2018-05" db="EMBL/GenBank/DDBJ databases">
        <authorList>
            <person name="Lanie J.A."/>
            <person name="Ng W.-L."/>
            <person name="Kazmierczak K.M."/>
            <person name="Andrzejewski T.M."/>
            <person name="Davidsen T.M."/>
            <person name="Wayne K.J."/>
            <person name="Tettelin H."/>
            <person name="Glass J.I."/>
            <person name="Rusch D."/>
            <person name="Podicherti R."/>
            <person name="Tsui H.-C.T."/>
            <person name="Winkler M.E."/>
        </authorList>
    </citation>
    <scope>NUCLEOTIDE SEQUENCE</scope>
</reference>
<dbReference type="Gene3D" id="2.130.10.130">
    <property type="entry name" value="Integrin alpha, N-terminal"/>
    <property type="match status" value="1"/>
</dbReference>
<dbReference type="InterPro" id="IPR015919">
    <property type="entry name" value="Cadherin-like_sf"/>
</dbReference>
<evidence type="ECO:0008006" key="3">
    <source>
        <dbReference type="Google" id="ProtNLM"/>
    </source>
</evidence>
<dbReference type="SUPFAM" id="SSF69318">
    <property type="entry name" value="Integrin alpha N-terminal domain"/>
    <property type="match status" value="1"/>
</dbReference>
<evidence type="ECO:0000256" key="1">
    <source>
        <dbReference type="SAM" id="Phobius"/>
    </source>
</evidence>
<protein>
    <recommendedName>
        <fullName evidence="3">Cadherin domain-containing protein</fullName>
    </recommendedName>
</protein>
<keyword evidence="1" id="KW-0812">Transmembrane</keyword>
<dbReference type="GO" id="GO:0005509">
    <property type="term" value="F:calcium ion binding"/>
    <property type="evidence" value="ECO:0007669"/>
    <property type="project" value="InterPro"/>
</dbReference>
<organism evidence="2">
    <name type="scientific">marine metagenome</name>
    <dbReference type="NCBI Taxonomy" id="408172"/>
    <lineage>
        <taxon>unclassified sequences</taxon>
        <taxon>metagenomes</taxon>
        <taxon>ecological metagenomes</taxon>
    </lineage>
</organism>
<keyword evidence="1" id="KW-0472">Membrane</keyword>
<gene>
    <name evidence="2" type="ORF">METZ01_LOCUS124759</name>
</gene>
<dbReference type="InterPro" id="IPR013783">
    <property type="entry name" value="Ig-like_fold"/>
</dbReference>
<proteinExistence type="predicted"/>
<feature type="transmembrane region" description="Helical" evidence="1">
    <location>
        <begin position="7"/>
        <end position="29"/>
    </location>
</feature>
<dbReference type="EMBL" id="UINC01017369">
    <property type="protein sequence ID" value="SVA71905.1"/>
    <property type="molecule type" value="Genomic_DNA"/>
</dbReference>
<dbReference type="AlphaFoldDB" id="A0A381Y4L3"/>
<name>A0A381Y4L3_9ZZZZ</name>
<dbReference type="Gene3D" id="2.60.40.10">
    <property type="entry name" value="Immunoglobulins"/>
    <property type="match status" value="3"/>
</dbReference>